<gene>
    <name evidence="2" type="ordered locus">SCATT_54550</name>
</gene>
<accession>G8WVR9</accession>
<protein>
    <submittedName>
        <fullName evidence="2">Diguanylate cyclase/phosphodiesterase</fullName>
    </submittedName>
</protein>
<dbReference type="AlphaFoldDB" id="G8WVR9"/>
<dbReference type="eggNOG" id="ENOG5032RE6">
    <property type="taxonomic scope" value="Bacteria"/>
</dbReference>
<organism evidence="2 3">
    <name type="scientific">Streptantibioticus cattleyicolor (strain ATCC 35852 / DSM 46488 / JCM 4925 / NBRC 14057 / NRRL 8057)</name>
    <name type="common">Streptomyces cattleya</name>
    <dbReference type="NCBI Taxonomy" id="1003195"/>
    <lineage>
        <taxon>Bacteria</taxon>
        <taxon>Bacillati</taxon>
        <taxon>Actinomycetota</taxon>
        <taxon>Actinomycetes</taxon>
        <taxon>Kitasatosporales</taxon>
        <taxon>Streptomycetaceae</taxon>
        <taxon>Streptantibioticus</taxon>
    </lineage>
</organism>
<dbReference type="Proteomes" id="UP000007842">
    <property type="component" value="Chromosome"/>
</dbReference>
<evidence type="ECO:0000313" key="3">
    <source>
        <dbReference type="Proteomes" id="UP000007842"/>
    </source>
</evidence>
<dbReference type="STRING" id="1003195.SCATT_54550"/>
<dbReference type="PATRIC" id="fig|1003195.29.peg.5440"/>
<dbReference type="EMBL" id="CP003219">
    <property type="protein sequence ID" value="AEW97826.1"/>
    <property type="molecule type" value="Genomic_DNA"/>
</dbReference>
<evidence type="ECO:0000256" key="1">
    <source>
        <dbReference type="SAM" id="Phobius"/>
    </source>
</evidence>
<name>G8WVR9_STREN</name>
<keyword evidence="1" id="KW-1133">Transmembrane helix</keyword>
<dbReference type="HOGENOM" id="CLU_093797_0_0_11"/>
<keyword evidence="1" id="KW-0812">Transmembrane</keyword>
<reference evidence="3" key="1">
    <citation type="submission" date="2011-12" db="EMBL/GenBank/DDBJ databases">
        <title>Complete genome sequence of Streptomyces cattleya strain DSM 46488.</title>
        <authorList>
            <person name="Ou H.-Y."/>
            <person name="Li P."/>
            <person name="Zhao C."/>
            <person name="O'Hagan D."/>
            <person name="Deng Z."/>
        </authorList>
    </citation>
    <scope>NUCLEOTIDE SEQUENCE [LARGE SCALE GENOMIC DNA]</scope>
    <source>
        <strain evidence="3">ATCC 35852 / DSM 46488 / JCM 4925 / NBRC 14057 / NRRL 8057</strain>
    </source>
</reference>
<sequence length="242" mass="26794">MLAGGVLGYPPGSPTDPWEDDVRTFRGVTARRWRHWRSGVELRVPRHADDVENASRRMLMYVVLPLWFVPAVADWVMHRRTRIEETSGVRESAVHALMMAEAGVPVTAALVAEVNPLVLSLMGAAALAHGATAVWDVSIATGEREVRPVEQHIHSFLEVLPLSAAAFTAALHWDKVRAALRGRGRGDDWRLLPRRRPLPAGYLAAFGASVGLFVVLPYAEEMVRCLRARRRQEEGDDDGAAR</sequence>
<keyword evidence="1" id="KW-0472">Membrane</keyword>
<keyword evidence="3" id="KW-1185">Reference proteome</keyword>
<proteinExistence type="predicted"/>
<feature type="transmembrane region" description="Helical" evidence="1">
    <location>
        <begin position="200"/>
        <end position="219"/>
    </location>
</feature>
<evidence type="ECO:0000313" key="2">
    <source>
        <dbReference type="EMBL" id="AEW97826.1"/>
    </source>
</evidence>
<dbReference type="KEGG" id="scy:SCATT_54550"/>